<keyword evidence="3" id="KW-1185">Reference proteome</keyword>
<evidence type="ECO:0000313" key="2">
    <source>
        <dbReference type="EMBL" id="KAF9678406.1"/>
    </source>
</evidence>
<feature type="compositionally biased region" description="Polar residues" evidence="1">
    <location>
        <begin position="36"/>
        <end position="46"/>
    </location>
</feature>
<name>A0A835K2V2_9ROSI</name>
<protein>
    <submittedName>
        <fullName evidence="2">Uncharacterized protein</fullName>
    </submittedName>
</protein>
<reference evidence="2 3" key="1">
    <citation type="submission" date="2020-10" db="EMBL/GenBank/DDBJ databases">
        <title>Plant Genome Project.</title>
        <authorList>
            <person name="Zhang R.-G."/>
        </authorList>
    </citation>
    <scope>NUCLEOTIDE SEQUENCE [LARGE SCALE GENOMIC DNA]</scope>
    <source>
        <strain evidence="2">FAFU-HL-1</strain>
        <tissue evidence="2">Leaf</tissue>
    </source>
</reference>
<gene>
    <name evidence="2" type="ORF">SADUNF_Sadunf07G0031700</name>
</gene>
<dbReference type="EMBL" id="JADGMS010000007">
    <property type="protein sequence ID" value="KAF9678406.1"/>
    <property type="molecule type" value="Genomic_DNA"/>
</dbReference>
<dbReference type="Proteomes" id="UP000657918">
    <property type="component" value="Unassembled WGS sequence"/>
</dbReference>
<evidence type="ECO:0000256" key="1">
    <source>
        <dbReference type="SAM" id="MobiDB-lite"/>
    </source>
</evidence>
<sequence length="126" mass="14139">MNGMISPVELPAVKDMGHPIQFHSPTLSIPPKSMASKISKSQQSFSETEKSNQNHPEVEDEQALACPISSQLHLKPSVHSMDKDVILKRIRHRKRSNKVKNAFQTLATFTSSQRKWLDPDDAFSSS</sequence>
<dbReference type="PANTHER" id="PTHR35324">
    <property type="entry name" value="BNAA08G03750D PROTEIN"/>
    <property type="match status" value="1"/>
</dbReference>
<dbReference type="PANTHER" id="PTHR35324:SF5">
    <property type="entry name" value="BHLH DOMAIN-CONTAINING PROTEIN"/>
    <property type="match status" value="1"/>
</dbReference>
<organism evidence="2 3">
    <name type="scientific">Salix dunnii</name>
    <dbReference type="NCBI Taxonomy" id="1413687"/>
    <lineage>
        <taxon>Eukaryota</taxon>
        <taxon>Viridiplantae</taxon>
        <taxon>Streptophyta</taxon>
        <taxon>Embryophyta</taxon>
        <taxon>Tracheophyta</taxon>
        <taxon>Spermatophyta</taxon>
        <taxon>Magnoliopsida</taxon>
        <taxon>eudicotyledons</taxon>
        <taxon>Gunneridae</taxon>
        <taxon>Pentapetalae</taxon>
        <taxon>rosids</taxon>
        <taxon>fabids</taxon>
        <taxon>Malpighiales</taxon>
        <taxon>Salicaceae</taxon>
        <taxon>Saliceae</taxon>
        <taxon>Salix</taxon>
    </lineage>
</organism>
<feature type="region of interest" description="Disordered" evidence="1">
    <location>
        <begin position="19"/>
        <end position="62"/>
    </location>
</feature>
<dbReference type="OrthoDB" id="1727538at2759"/>
<evidence type="ECO:0000313" key="3">
    <source>
        <dbReference type="Proteomes" id="UP000657918"/>
    </source>
</evidence>
<proteinExistence type="predicted"/>
<dbReference type="AlphaFoldDB" id="A0A835K2V2"/>
<comment type="caution">
    <text evidence="2">The sequence shown here is derived from an EMBL/GenBank/DDBJ whole genome shotgun (WGS) entry which is preliminary data.</text>
</comment>
<accession>A0A835K2V2</accession>